<accession>A0A934TMT2</accession>
<protein>
    <recommendedName>
        <fullName evidence="1">Polysaccharide pyruvyl transferase domain-containing protein</fullName>
    </recommendedName>
</protein>
<evidence type="ECO:0000313" key="2">
    <source>
        <dbReference type="EMBL" id="MBK5928434.1"/>
    </source>
</evidence>
<feature type="domain" description="Polysaccharide pyruvyl transferase" evidence="1">
    <location>
        <begin position="99"/>
        <end position="336"/>
    </location>
</feature>
<keyword evidence="3" id="KW-1185">Reference proteome</keyword>
<dbReference type="Pfam" id="PF04230">
    <property type="entry name" value="PS_pyruv_trans"/>
    <property type="match status" value="1"/>
</dbReference>
<sequence length="431" mass="46709">MPSLPRVLFLRPYHAHNFLSLVRPLFLPTVPANPADLPGLQAVHASSGHNVGNFIHTEAMPTILRFDPGGSATLSLSRTVRLRNMRWLVDVTNAEFDMVVFSAANFVRPETDFTHEAKFFEGLKIPAVLVGAGIQEVPETGTLALKPSLQRFLEIANANFSIFGTRGTRTAEVLHDMGLTRAEPLGCPSFYAFPRKMLSVVPPDLEAPASVLTAGHASRRGGPGARYETLSHLLRPFAGRARIDYVIQNEMFFGKETEAADGFYDPVTKELAPDWVRARFFSAAGPDTVVPRMHFFTDTSSWRMFAAQHDFYVGDRIHGAVIALQAGRPAVVVHNDTRVHELAECIGLPGIALRDVTRDGAAALLAEALGVDSLARFRRRYAGALAGFRQRLTEAGLLLEQSGVAVPPDGPAIGARAAAERSLGVQAANGS</sequence>
<dbReference type="Proteomes" id="UP000706333">
    <property type="component" value="Unassembled WGS sequence"/>
</dbReference>
<comment type="caution">
    <text evidence="2">The sequence shown here is derived from an EMBL/GenBank/DDBJ whole genome shotgun (WGS) entry which is preliminary data.</text>
</comment>
<dbReference type="InterPro" id="IPR007345">
    <property type="entry name" value="Polysacch_pyruvyl_Trfase"/>
</dbReference>
<organism evidence="2 3">
    <name type="scientific">Rhodobaculum claviforme</name>
    <dbReference type="NCBI Taxonomy" id="1549854"/>
    <lineage>
        <taxon>Bacteria</taxon>
        <taxon>Pseudomonadati</taxon>
        <taxon>Pseudomonadota</taxon>
        <taxon>Alphaproteobacteria</taxon>
        <taxon>Rhodobacterales</taxon>
        <taxon>Paracoccaceae</taxon>
        <taxon>Rhodobaculum</taxon>
    </lineage>
</organism>
<dbReference type="EMBL" id="NHSD01000305">
    <property type="protein sequence ID" value="MBK5928434.1"/>
    <property type="molecule type" value="Genomic_DNA"/>
</dbReference>
<evidence type="ECO:0000313" key="3">
    <source>
        <dbReference type="Proteomes" id="UP000706333"/>
    </source>
</evidence>
<evidence type="ECO:0000259" key="1">
    <source>
        <dbReference type="Pfam" id="PF04230"/>
    </source>
</evidence>
<reference evidence="2" key="2">
    <citation type="journal article" date="2020" name="Microorganisms">
        <title>Osmotic Adaptation and Compatible Solute Biosynthesis of Phototrophic Bacteria as Revealed from Genome Analyses.</title>
        <authorList>
            <person name="Imhoff J.F."/>
            <person name="Rahn T."/>
            <person name="Kunzel S."/>
            <person name="Keller A."/>
            <person name="Neulinger S.C."/>
        </authorList>
    </citation>
    <scope>NUCLEOTIDE SEQUENCE</scope>
    <source>
        <strain evidence="2">LMG 28126</strain>
    </source>
</reference>
<reference evidence="2" key="1">
    <citation type="submission" date="2017-05" db="EMBL/GenBank/DDBJ databases">
        <authorList>
            <person name="Imhoff J.F."/>
            <person name="Rahn T."/>
            <person name="Kuenzel S."/>
            <person name="Neulinger S.C."/>
        </authorList>
    </citation>
    <scope>NUCLEOTIDE SEQUENCE</scope>
    <source>
        <strain evidence="2">LMG 28126</strain>
    </source>
</reference>
<proteinExistence type="predicted"/>
<gene>
    <name evidence="2" type="ORF">CCR87_14020</name>
</gene>
<name>A0A934TMT2_9RHOB</name>
<dbReference type="AlphaFoldDB" id="A0A934TMT2"/>